<protein>
    <submittedName>
        <fullName evidence="1">Uncharacterized protein</fullName>
    </submittedName>
</protein>
<name>E0TFB8_PARBH</name>
<dbReference type="Proteomes" id="UP000001302">
    <property type="component" value="Chromosome"/>
</dbReference>
<keyword evidence="2" id="KW-1185">Reference proteome</keyword>
<dbReference type="KEGG" id="pbr:PB2503_04807"/>
<reference evidence="2" key="1">
    <citation type="submission" date="2010-08" db="EMBL/GenBank/DDBJ databases">
        <title>Genome sequence of Parvularcula bermudensis HTCC2503.</title>
        <authorList>
            <person name="Kang D.-M."/>
            <person name="Oh H.-M."/>
            <person name="Cho J.-C."/>
        </authorList>
    </citation>
    <scope>NUCLEOTIDE SEQUENCE [LARGE SCALE GENOMIC DNA]</scope>
    <source>
        <strain evidence="2">ATCC BAA-594 / HTCC2503 / KCTC 12087</strain>
    </source>
</reference>
<evidence type="ECO:0000313" key="2">
    <source>
        <dbReference type="Proteomes" id="UP000001302"/>
    </source>
</evidence>
<organism evidence="1 2">
    <name type="scientific">Parvularcula bermudensis (strain ATCC BAA-594 / HTCC2503 / KCTC 12087)</name>
    <dbReference type="NCBI Taxonomy" id="314260"/>
    <lineage>
        <taxon>Bacteria</taxon>
        <taxon>Pseudomonadati</taxon>
        <taxon>Pseudomonadota</taxon>
        <taxon>Alphaproteobacteria</taxon>
        <taxon>Parvularculales</taxon>
        <taxon>Parvularculaceae</taxon>
        <taxon>Parvularcula</taxon>
    </lineage>
</organism>
<evidence type="ECO:0000313" key="1">
    <source>
        <dbReference type="EMBL" id="ADM09036.1"/>
    </source>
</evidence>
<proteinExistence type="predicted"/>
<dbReference type="HOGENOM" id="CLU_2667742_0_0_5"/>
<dbReference type="EMBL" id="CP002156">
    <property type="protein sequence ID" value="ADM09036.1"/>
    <property type="molecule type" value="Genomic_DNA"/>
</dbReference>
<dbReference type="AlphaFoldDB" id="E0TFB8"/>
<reference evidence="1 2" key="2">
    <citation type="journal article" date="2011" name="J. Bacteriol.">
        <title>Complete genome sequence of strain HTCC2503T of Parvularcula bermudensis, the type species of the order "Parvularculales" in the class Alphaproteobacteria.</title>
        <authorList>
            <person name="Oh H.M."/>
            <person name="Kang I."/>
            <person name="Vergin K.L."/>
            <person name="Kang D."/>
            <person name="Rhee K.H."/>
            <person name="Giovannoni S.J."/>
            <person name="Cho J.C."/>
        </authorList>
    </citation>
    <scope>NUCLEOTIDE SEQUENCE [LARGE SCALE GENOMIC DNA]</scope>
    <source>
        <strain evidence="2">ATCC BAA-594 / HTCC2503 / KCTC 12087</strain>
    </source>
</reference>
<accession>E0TFB8</accession>
<sequence>MTIVPFQDKLAAGGRELVPIPALGKQKGGAERSPTPSLYLRMIINPEWGTVLDRAVTICRFATLGEIGIWKAKGL</sequence>
<gene>
    <name evidence="1" type="ordered locus">PB2503_04807</name>
</gene>
<dbReference type="STRING" id="314260.PB2503_04807"/>